<protein>
    <submittedName>
        <fullName evidence="2">IS630 family transposase</fullName>
    </submittedName>
</protein>
<dbReference type="PANTHER" id="PTHR46564:SF1">
    <property type="entry name" value="TRANSPOSASE"/>
    <property type="match status" value="1"/>
</dbReference>
<comment type="caution">
    <text evidence="2">The sequence shown here is derived from an EMBL/GenBank/DDBJ whole genome shotgun (WGS) entry which is preliminary data.</text>
</comment>
<dbReference type="InterPro" id="IPR009057">
    <property type="entry name" value="Homeodomain-like_sf"/>
</dbReference>
<dbReference type="NCBIfam" id="NF033545">
    <property type="entry name" value="transpos_IS630"/>
    <property type="match status" value="1"/>
</dbReference>
<dbReference type="InterPro" id="IPR036397">
    <property type="entry name" value="RNaseH_sf"/>
</dbReference>
<name>A0A2W5AJL8_9SPHN</name>
<dbReference type="PANTHER" id="PTHR46564">
    <property type="entry name" value="TRANSPOSASE"/>
    <property type="match status" value="1"/>
</dbReference>
<evidence type="ECO:0000313" key="2">
    <source>
        <dbReference type="EMBL" id="PZO71245.1"/>
    </source>
</evidence>
<dbReference type="EMBL" id="QFMX01000068">
    <property type="protein sequence ID" value="PZO71245.1"/>
    <property type="molecule type" value="Genomic_DNA"/>
</dbReference>
<dbReference type="GO" id="GO:0003676">
    <property type="term" value="F:nucleic acid binding"/>
    <property type="evidence" value="ECO:0007669"/>
    <property type="project" value="InterPro"/>
</dbReference>
<reference evidence="2 3" key="1">
    <citation type="submission" date="2017-08" db="EMBL/GenBank/DDBJ databases">
        <title>Infants hospitalized years apart are colonized by the same room-sourced microbial strains.</title>
        <authorList>
            <person name="Brooks B."/>
            <person name="Olm M.R."/>
            <person name="Firek B.A."/>
            <person name="Baker R."/>
            <person name="Thomas B.C."/>
            <person name="Morowitz M.J."/>
            <person name="Banfield J.F."/>
        </authorList>
    </citation>
    <scope>NUCLEOTIDE SEQUENCE [LARGE SCALE GENOMIC DNA]</scope>
    <source>
        <strain evidence="2">S2_018_000_R3_119</strain>
    </source>
</reference>
<dbReference type="Pfam" id="PF13358">
    <property type="entry name" value="DDE_3"/>
    <property type="match status" value="1"/>
</dbReference>
<dbReference type="InterPro" id="IPR038717">
    <property type="entry name" value="Tc1-like_DDE_dom"/>
</dbReference>
<feature type="domain" description="Tc1-like transposase DDE" evidence="1">
    <location>
        <begin position="146"/>
        <end position="287"/>
    </location>
</feature>
<gene>
    <name evidence="2" type="ORF">DI640_14485</name>
</gene>
<evidence type="ECO:0000313" key="3">
    <source>
        <dbReference type="Proteomes" id="UP000249555"/>
    </source>
</evidence>
<evidence type="ECO:0000259" key="1">
    <source>
        <dbReference type="Pfam" id="PF13358"/>
    </source>
</evidence>
<organism evidence="2 3">
    <name type="scientific">Sphingomonas taxi</name>
    <dbReference type="NCBI Taxonomy" id="1549858"/>
    <lineage>
        <taxon>Bacteria</taxon>
        <taxon>Pseudomonadati</taxon>
        <taxon>Pseudomonadota</taxon>
        <taxon>Alphaproteobacteria</taxon>
        <taxon>Sphingomonadales</taxon>
        <taxon>Sphingomonadaceae</taxon>
        <taxon>Sphingomonas</taxon>
    </lineage>
</organism>
<dbReference type="InterPro" id="IPR047655">
    <property type="entry name" value="Transpos_IS630-like"/>
</dbReference>
<accession>A0A2W5AJL8</accession>
<dbReference type="Gene3D" id="3.30.420.10">
    <property type="entry name" value="Ribonuclease H-like superfamily/Ribonuclease H"/>
    <property type="match status" value="1"/>
</dbReference>
<proteinExistence type="predicted"/>
<dbReference type="Proteomes" id="UP000249555">
    <property type="component" value="Unassembled WGS sequence"/>
</dbReference>
<dbReference type="SUPFAM" id="SSF46689">
    <property type="entry name" value="Homeodomain-like"/>
    <property type="match status" value="1"/>
</dbReference>
<dbReference type="AlphaFoldDB" id="A0A2W5AJL8"/>
<sequence>MTRALSVDLRERVVAAVAKGASCRQAAARFGVSASSAIRWNALARTKGDATPKRQGGDRRSGRIEAHAGLILGAIERQPDITLADLRTELAGHGVAISVAGLWRFFSRRRITPQKKSGHAAEQDRPDVLKRRWEWFEGQLDLDPHRLVFIDETGASTKMARLHGRAPRGQRLRAAIPHGHWKTTTFVGALRLTGMTAPMVLDGPMTGEWFLAYARQVLAPTLEPGDIVILDNLPAHKGAAVRETIEASGAKLLFLPPYSPDFNPIENAFAKLKTLLRKAAARTVDHLWRVIGDCLDAFTPAECANYFAAAGYDAY</sequence>